<comment type="subcellular location">
    <subcellularLocation>
        <location evidence="1">Cell membrane</location>
        <topology evidence="1">Multi-pass membrane protein</topology>
    </subcellularLocation>
</comment>
<dbReference type="Pfam" id="PF01943">
    <property type="entry name" value="Polysacc_synt"/>
    <property type="match status" value="1"/>
</dbReference>
<feature type="transmembrane region" description="Helical" evidence="6">
    <location>
        <begin position="348"/>
        <end position="368"/>
    </location>
</feature>
<proteinExistence type="predicted"/>
<feature type="transmembrane region" description="Helical" evidence="6">
    <location>
        <begin position="380"/>
        <end position="399"/>
    </location>
</feature>
<feature type="transmembrane region" description="Helical" evidence="6">
    <location>
        <begin position="463"/>
        <end position="484"/>
    </location>
</feature>
<evidence type="ECO:0000256" key="2">
    <source>
        <dbReference type="ARBA" id="ARBA00022475"/>
    </source>
</evidence>
<feature type="transmembrane region" description="Helical" evidence="6">
    <location>
        <begin position="158"/>
        <end position="181"/>
    </location>
</feature>
<evidence type="ECO:0000256" key="3">
    <source>
        <dbReference type="ARBA" id="ARBA00022692"/>
    </source>
</evidence>
<dbReference type="InterPro" id="IPR050833">
    <property type="entry name" value="Poly_Biosynth_Transport"/>
</dbReference>
<evidence type="ECO:0000313" key="8">
    <source>
        <dbReference type="Proteomes" id="UP001589898"/>
    </source>
</evidence>
<keyword evidence="2" id="KW-1003">Cell membrane</keyword>
<evidence type="ECO:0000256" key="5">
    <source>
        <dbReference type="ARBA" id="ARBA00023136"/>
    </source>
</evidence>
<feature type="transmembrane region" description="Helical" evidence="6">
    <location>
        <begin position="101"/>
        <end position="120"/>
    </location>
</feature>
<accession>A0ABV6SXH7</accession>
<dbReference type="InterPro" id="IPR002797">
    <property type="entry name" value="Polysacc_synth"/>
</dbReference>
<keyword evidence="8" id="KW-1185">Reference proteome</keyword>
<dbReference type="RefSeq" id="WP_386659863.1">
    <property type="nucleotide sequence ID" value="NZ_JBHLTF010000031.1"/>
</dbReference>
<comment type="caution">
    <text evidence="7">The sequence shown here is derived from an EMBL/GenBank/DDBJ whole genome shotgun (WGS) entry which is preliminary data.</text>
</comment>
<evidence type="ECO:0000256" key="1">
    <source>
        <dbReference type="ARBA" id="ARBA00004651"/>
    </source>
</evidence>
<feature type="transmembrane region" description="Helical" evidence="6">
    <location>
        <begin position="436"/>
        <end position="457"/>
    </location>
</feature>
<dbReference type="PANTHER" id="PTHR30250">
    <property type="entry name" value="PST FAMILY PREDICTED COLANIC ACID TRANSPORTER"/>
    <property type="match status" value="1"/>
</dbReference>
<protein>
    <submittedName>
        <fullName evidence="7">Lipopolysaccharide biosynthesis protein</fullName>
    </submittedName>
</protein>
<evidence type="ECO:0000313" key="7">
    <source>
        <dbReference type="EMBL" id="MFC0718146.1"/>
    </source>
</evidence>
<reference evidence="7 8" key="1">
    <citation type="submission" date="2024-09" db="EMBL/GenBank/DDBJ databases">
        <authorList>
            <person name="Sun Q."/>
            <person name="Mori K."/>
        </authorList>
    </citation>
    <scope>NUCLEOTIDE SEQUENCE [LARGE SCALE GENOMIC DNA]</scope>
    <source>
        <strain evidence="7 8">KCTC 52403</strain>
    </source>
</reference>
<feature type="transmembrane region" description="Helical" evidence="6">
    <location>
        <begin position="126"/>
        <end position="146"/>
    </location>
</feature>
<organism evidence="7 8">
    <name type="scientific">Luteimonas padinae</name>
    <dbReference type="NCBI Taxonomy" id="1714359"/>
    <lineage>
        <taxon>Bacteria</taxon>
        <taxon>Pseudomonadati</taxon>
        <taxon>Pseudomonadota</taxon>
        <taxon>Gammaproteobacteria</taxon>
        <taxon>Lysobacterales</taxon>
        <taxon>Lysobacteraceae</taxon>
        <taxon>Luteimonas</taxon>
    </lineage>
</organism>
<keyword evidence="3 6" id="KW-0812">Transmembrane</keyword>
<feature type="transmembrane region" description="Helical" evidence="6">
    <location>
        <begin position="20"/>
        <end position="43"/>
    </location>
</feature>
<gene>
    <name evidence="7" type="ORF">ACFFFU_10350</name>
</gene>
<name>A0ABV6SXH7_9GAMM</name>
<feature type="transmembrane region" description="Helical" evidence="6">
    <location>
        <begin position="187"/>
        <end position="206"/>
    </location>
</feature>
<feature type="transmembrane region" description="Helical" evidence="6">
    <location>
        <begin position="405"/>
        <end position="424"/>
    </location>
</feature>
<dbReference type="Proteomes" id="UP001589898">
    <property type="component" value="Unassembled WGS sequence"/>
</dbReference>
<dbReference type="PANTHER" id="PTHR30250:SF11">
    <property type="entry name" value="O-ANTIGEN TRANSPORTER-RELATED"/>
    <property type="match status" value="1"/>
</dbReference>
<feature type="transmembrane region" description="Helical" evidence="6">
    <location>
        <begin position="309"/>
        <end position="328"/>
    </location>
</feature>
<dbReference type="EMBL" id="JBHLTF010000031">
    <property type="protein sequence ID" value="MFC0718146.1"/>
    <property type="molecule type" value="Genomic_DNA"/>
</dbReference>
<feature type="transmembrane region" description="Helical" evidence="6">
    <location>
        <begin position="55"/>
        <end position="80"/>
    </location>
</feature>
<keyword evidence="5 6" id="KW-0472">Membrane</keyword>
<evidence type="ECO:0000256" key="4">
    <source>
        <dbReference type="ARBA" id="ARBA00022989"/>
    </source>
</evidence>
<evidence type="ECO:0000256" key="6">
    <source>
        <dbReference type="SAM" id="Phobius"/>
    </source>
</evidence>
<sequence>MARQQQSNQLFSGVSALRGAAMVTGSTYVSYALGMLTSILVARSLGPDDFGRYSYVVWLAGLVVVLANNGITTTAIRFVSESLGRGSDAASVQGWLRRRQLASMLLVAAGFLVFLPQFQPTGWSEGLGLFAAATLVAGLCKAWFLFDVSIAKGHGHYGIEAGVAATMSLASAAGVVVLVAAGSGLESYVVLFAVVGAGHALAGWTLRRRAGLLSAARPLEAGIEPRIRKHLWWTVLLVLAWALGNKSIETWLLNRTAGAAAVGYFAIAAALTRGGIDLLSSGLGTVLMPMMAHAHGAGGQARVGEITAVAVRCYVALGLLLAGAGVLAAPQLVGLLYGQAYGDVVLPLQVMVLVGGLTVAEAAFGALLSTTDNQRLRVGFVVLSLLVTASLAVFLVPRYGLGGAVVAHAASRLLVFAMTWIGITRLMALRMPWRELARLVAAALVACLPAVVMIEFLPDRWGGLAAAVAYALVYVIGTLALGAWRRDDAAVFAGVAARFPRLSAAAGQWTARLAGGRLT</sequence>
<keyword evidence="4 6" id="KW-1133">Transmembrane helix</keyword>